<feature type="domain" description="Resolvase/invertase-type recombinase catalytic" evidence="8">
    <location>
        <begin position="1"/>
        <end position="135"/>
    </location>
</feature>
<dbReference type="InterPro" id="IPR050639">
    <property type="entry name" value="SSR_resolvase"/>
</dbReference>
<keyword evidence="3" id="KW-0230">DNA invertase</keyword>
<comment type="caution">
    <text evidence="9">The sequence shown here is derived from an EMBL/GenBank/DDBJ whole genome shotgun (WGS) entry which is preliminary data.</text>
</comment>
<dbReference type="CDD" id="cd03768">
    <property type="entry name" value="SR_ResInv"/>
    <property type="match status" value="1"/>
</dbReference>
<evidence type="ECO:0000256" key="7">
    <source>
        <dbReference type="PROSITE-ProRule" id="PRU10137"/>
    </source>
</evidence>
<dbReference type="GO" id="GO:0000150">
    <property type="term" value="F:DNA strand exchange activity"/>
    <property type="evidence" value="ECO:0007669"/>
    <property type="project" value="UniProtKB-KW"/>
</dbReference>
<dbReference type="PANTHER" id="PTHR30461">
    <property type="entry name" value="DNA-INVERTASE FROM LAMBDOID PROPHAGE"/>
    <property type="match status" value="1"/>
</dbReference>
<gene>
    <name evidence="9" type="ORF">WS90_36195</name>
</gene>
<evidence type="ECO:0000256" key="6">
    <source>
        <dbReference type="PIRSR" id="PIRSR606118-50"/>
    </source>
</evidence>
<dbReference type="Gene3D" id="3.40.50.1390">
    <property type="entry name" value="Resolvase, N-terminal catalytic domain"/>
    <property type="match status" value="1"/>
</dbReference>
<keyword evidence="4" id="KW-0238">DNA-binding</keyword>
<dbReference type="InterPro" id="IPR006118">
    <property type="entry name" value="Recombinase_CS"/>
</dbReference>
<dbReference type="GO" id="GO:0003677">
    <property type="term" value="F:DNA binding"/>
    <property type="evidence" value="ECO:0007669"/>
    <property type="project" value="UniProtKB-KW"/>
</dbReference>
<dbReference type="Pfam" id="PF00239">
    <property type="entry name" value="Resolvase"/>
    <property type="match status" value="1"/>
</dbReference>
<dbReference type="SMART" id="SM00857">
    <property type="entry name" value="Resolvase"/>
    <property type="match status" value="1"/>
</dbReference>
<dbReference type="InterPro" id="IPR006119">
    <property type="entry name" value="Resolv_N"/>
</dbReference>
<comment type="similarity">
    <text evidence="1">Belongs to the site-specific recombinase resolvase family.</text>
</comment>
<dbReference type="PROSITE" id="PS51736">
    <property type="entry name" value="RECOMBINASES_3"/>
    <property type="match status" value="1"/>
</dbReference>
<keyword evidence="5" id="KW-0233">DNA recombination</keyword>
<dbReference type="FunFam" id="3.40.50.1390:FF:000001">
    <property type="entry name" value="DNA recombinase"/>
    <property type="match status" value="1"/>
</dbReference>
<reference evidence="9 10" key="1">
    <citation type="submission" date="2015-11" db="EMBL/GenBank/DDBJ databases">
        <title>Expanding the genomic diversity of Burkholderia species for the development of highly accurate diagnostics.</title>
        <authorList>
            <person name="Sahl J."/>
            <person name="Keim P."/>
            <person name="Wagner D."/>
        </authorList>
    </citation>
    <scope>NUCLEOTIDE SEQUENCE [LARGE SCALE GENOMIC DNA]</scope>
    <source>
        <strain evidence="9 10">MSMB1302</strain>
    </source>
</reference>
<evidence type="ECO:0000256" key="1">
    <source>
        <dbReference type="ARBA" id="ARBA00009913"/>
    </source>
</evidence>
<dbReference type="PANTHER" id="PTHR30461:SF2">
    <property type="entry name" value="SERINE RECOMBINASE PINE-RELATED"/>
    <property type="match status" value="1"/>
</dbReference>
<dbReference type="PROSITE" id="PS00398">
    <property type="entry name" value="RECOMBINASES_2"/>
    <property type="match status" value="1"/>
</dbReference>
<name>A0A103Z1J5_BURCE</name>
<evidence type="ECO:0000313" key="9">
    <source>
        <dbReference type="EMBL" id="KVK71655.1"/>
    </source>
</evidence>
<feature type="active site" description="O-(5'-phospho-DNA)-serine intermediate" evidence="6 7">
    <location>
        <position position="9"/>
    </location>
</feature>
<dbReference type="AlphaFoldDB" id="A0A103Z1J5"/>
<evidence type="ECO:0000256" key="3">
    <source>
        <dbReference type="ARBA" id="ARBA00023100"/>
    </source>
</evidence>
<evidence type="ECO:0000259" key="8">
    <source>
        <dbReference type="PROSITE" id="PS51736"/>
    </source>
</evidence>
<dbReference type="EMBL" id="LOYH01000111">
    <property type="protein sequence ID" value="KVK71655.1"/>
    <property type="molecule type" value="Genomic_DNA"/>
</dbReference>
<dbReference type="SUPFAM" id="SSF53041">
    <property type="entry name" value="Resolvase-like"/>
    <property type="match status" value="1"/>
</dbReference>
<evidence type="ECO:0000256" key="4">
    <source>
        <dbReference type="ARBA" id="ARBA00023125"/>
    </source>
</evidence>
<dbReference type="PROSITE" id="PS00397">
    <property type="entry name" value="RECOMBINASES_1"/>
    <property type="match status" value="1"/>
</dbReference>
<dbReference type="RefSeq" id="WP_059733215.1">
    <property type="nucleotide sequence ID" value="NZ_LOYH01000111.1"/>
</dbReference>
<organism evidence="9 10">
    <name type="scientific">Burkholderia cepacia</name>
    <name type="common">Pseudomonas cepacia</name>
    <dbReference type="NCBI Taxonomy" id="292"/>
    <lineage>
        <taxon>Bacteria</taxon>
        <taxon>Pseudomonadati</taxon>
        <taxon>Pseudomonadota</taxon>
        <taxon>Betaproteobacteria</taxon>
        <taxon>Burkholderiales</taxon>
        <taxon>Burkholderiaceae</taxon>
        <taxon>Burkholderia</taxon>
        <taxon>Burkholderia cepacia complex</taxon>
    </lineage>
</organism>
<protein>
    <submittedName>
        <fullName evidence="9">DNA resolvase</fullName>
    </submittedName>
</protein>
<sequence length="189" mass="21119">MKIGYARVSTEEQFLDLQLSALKNAGCDTIFSDHGVSGTRKERQGLNDALSRLARGDTLVVWRLDRLGRSLSQLVILMSHLRDRSVHFTSLNESIDTNSPTGMFMFHMIAALAEFERSLISERTKAGLAAARHRGSRLGRPRALSPQELSEAMDLVKTYPDEFVAKQFGVHVKTLRNALYPRNMGQSVS</sequence>
<dbReference type="GO" id="GO:0015074">
    <property type="term" value="P:DNA integration"/>
    <property type="evidence" value="ECO:0007669"/>
    <property type="project" value="UniProtKB-KW"/>
</dbReference>
<accession>A0A103Z1J5</accession>
<proteinExistence type="inferred from homology"/>
<dbReference type="Proteomes" id="UP000069001">
    <property type="component" value="Unassembled WGS sequence"/>
</dbReference>
<evidence type="ECO:0000313" key="10">
    <source>
        <dbReference type="Proteomes" id="UP000069001"/>
    </source>
</evidence>
<dbReference type="InterPro" id="IPR036162">
    <property type="entry name" value="Resolvase-like_N_sf"/>
</dbReference>
<evidence type="ECO:0000256" key="5">
    <source>
        <dbReference type="ARBA" id="ARBA00023172"/>
    </source>
</evidence>
<keyword evidence="2" id="KW-0229">DNA integration</keyword>
<evidence type="ECO:0000256" key="2">
    <source>
        <dbReference type="ARBA" id="ARBA00022908"/>
    </source>
</evidence>